<comment type="caution">
    <text evidence="2">The sequence shown here is derived from an EMBL/GenBank/DDBJ whole genome shotgun (WGS) entry which is preliminary data.</text>
</comment>
<gene>
    <name evidence="2" type="ORF">SEMRO_107_G053720.1</name>
</gene>
<name>A0A9N8H585_9STRA</name>
<keyword evidence="3" id="KW-1185">Reference proteome</keyword>
<evidence type="ECO:0000313" key="3">
    <source>
        <dbReference type="Proteomes" id="UP001153069"/>
    </source>
</evidence>
<dbReference type="Proteomes" id="UP001153069">
    <property type="component" value="Unassembled WGS sequence"/>
</dbReference>
<feature type="signal peptide" evidence="1">
    <location>
        <begin position="1"/>
        <end position="19"/>
    </location>
</feature>
<protein>
    <submittedName>
        <fullName evidence="2">Uncharacterized protein</fullName>
    </submittedName>
</protein>
<keyword evidence="1" id="KW-0732">Signal</keyword>
<organism evidence="2 3">
    <name type="scientific">Seminavis robusta</name>
    <dbReference type="NCBI Taxonomy" id="568900"/>
    <lineage>
        <taxon>Eukaryota</taxon>
        <taxon>Sar</taxon>
        <taxon>Stramenopiles</taxon>
        <taxon>Ochrophyta</taxon>
        <taxon>Bacillariophyta</taxon>
        <taxon>Bacillariophyceae</taxon>
        <taxon>Bacillariophycidae</taxon>
        <taxon>Naviculales</taxon>
        <taxon>Naviculaceae</taxon>
        <taxon>Seminavis</taxon>
    </lineage>
</organism>
<evidence type="ECO:0000256" key="1">
    <source>
        <dbReference type="SAM" id="SignalP"/>
    </source>
</evidence>
<sequence length="189" mass="21084">MKTISFIALFASLFVVASAQVAPSGGLRGTSGASSALEEPQITSSIQATSIAATPRQVQEQDRSILVTIQFDSKFQVDSHRFEFTEHQVNGWRKMQMWGSVPRSGFVARTRDDLKEGYRYDFAMTPEVPESTRNEEGTVKVEILDISHVQGNVQAIDTLIEQGVLVYSFEEDLAHLLQTENDIFFSFSL</sequence>
<feature type="chain" id="PRO_5040468911" evidence="1">
    <location>
        <begin position="20"/>
        <end position="189"/>
    </location>
</feature>
<accession>A0A9N8H585</accession>
<dbReference type="AlphaFoldDB" id="A0A9N8H585"/>
<proteinExistence type="predicted"/>
<evidence type="ECO:0000313" key="2">
    <source>
        <dbReference type="EMBL" id="CAB9501371.1"/>
    </source>
</evidence>
<dbReference type="EMBL" id="CAICTM010000106">
    <property type="protein sequence ID" value="CAB9501371.1"/>
    <property type="molecule type" value="Genomic_DNA"/>
</dbReference>
<reference evidence="2" key="1">
    <citation type="submission" date="2020-06" db="EMBL/GenBank/DDBJ databases">
        <authorList>
            <consortium name="Plant Systems Biology data submission"/>
        </authorList>
    </citation>
    <scope>NUCLEOTIDE SEQUENCE</scope>
    <source>
        <strain evidence="2">D6</strain>
    </source>
</reference>